<evidence type="ECO:0000259" key="2">
    <source>
        <dbReference type="Pfam" id="PF00582"/>
    </source>
</evidence>
<dbReference type="Gene3D" id="3.40.50.620">
    <property type="entry name" value="HUPs"/>
    <property type="match status" value="1"/>
</dbReference>
<dbReference type="PANTHER" id="PTHR31964:SF113">
    <property type="entry name" value="USPA DOMAIN-CONTAINING PROTEIN"/>
    <property type="match status" value="1"/>
</dbReference>
<reference evidence="3 4" key="1">
    <citation type="submission" date="2013-08" db="EMBL/GenBank/DDBJ databases">
        <authorList>
            <person name="Huang J."/>
            <person name="Wang G."/>
        </authorList>
    </citation>
    <scope>NUCLEOTIDE SEQUENCE [LARGE SCALE GENOMIC DNA]</scope>
    <source>
        <strain evidence="3 4">BH030004</strain>
    </source>
</reference>
<dbReference type="Pfam" id="PF00582">
    <property type="entry name" value="Usp"/>
    <property type="match status" value="1"/>
</dbReference>
<dbReference type="OrthoDB" id="9777884at2"/>
<evidence type="ECO:0000313" key="4">
    <source>
        <dbReference type="Proteomes" id="UP000030403"/>
    </source>
</evidence>
<dbReference type="RefSeq" id="WP_027448433.1">
    <property type="nucleotide sequence ID" value="NZ_AVPF01000006.1"/>
</dbReference>
<gene>
    <name evidence="3" type="ORF">N783_19770</name>
</gene>
<comment type="similarity">
    <text evidence="1">Belongs to the universal stress protein A family.</text>
</comment>
<name>A0A0A5GHA6_9BACI</name>
<protein>
    <submittedName>
        <fullName evidence="3">Universal stress protein UspA</fullName>
    </submittedName>
</protein>
<dbReference type="InterPro" id="IPR014729">
    <property type="entry name" value="Rossmann-like_a/b/a_fold"/>
</dbReference>
<dbReference type="PANTHER" id="PTHR31964">
    <property type="entry name" value="ADENINE NUCLEOTIDE ALPHA HYDROLASES-LIKE SUPERFAMILY PROTEIN"/>
    <property type="match status" value="1"/>
</dbReference>
<dbReference type="Proteomes" id="UP000030403">
    <property type="component" value="Unassembled WGS sequence"/>
</dbReference>
<proteinExistence type="inferred from homology"/>
<dbReference type="InterPro" id="IPR006015">
    <property type="entry name" value="Universal_stress_UspA"/>
</dbReference>
<dbReference type="eggNOG" id="COG0589">
    <property type="taxonomic scope" value="Bacteria"/>
</dbReference>
<dbReference type="CDD" id="cd00293">
    <property type="entry name" value="USP-like"/>
    <property type="match status" value="1"/>
</dbReference>
<evidence type="ECO:0000313" key="3">
    <source>
        <dbReference type="EMBL" id="KGX90598.1"/>
    </source>
</evidence>
<evidence type="ECO:0000256" key="1">
    <source>
        <dbReference type="ARBA" id="ARBA00008791"/>
    </source>
</evidence>
<dbReference type="SUPFAM" id="SSF52402">
    <property type="entry name" value="Adenine nucleotide alpha hydrolases-like"/>
    <property type="match status" value="1"/>
</dbReference>
<dbReference type="STRING" id="1385511.GCA_000425225_01549"/>
<dbReference type="PRINTS" id="PR01438">
    <property type="entry name" value="UNVRSLSTRESS"/>
</dbReference>
<accession>A0A0A5GHA6</accession>
<feature type="domain" description="UspA" evidence="2">
    <location>
        <begin position="2"/>
        <end position="144"/>
    </location>
</feature>
<dbReference type="EMBL" id="AVPF01000006">
    <property type="protein sequence ID" value="KGX90598.1"/>
    <property type="molecule type" value="Genomic_DNA"/>
</dbReference>
<dbReference type="AlphaFoldDB" id="A0A0A5GHA6"/>
<comment type="caution">
    <text evidence="3">The sequence shown here is derived from an EMBL/GenBank/DDBJ whole genome shotgun (WGS) entry which is preliminary data.</text>
</comment>
<sequence>MKKKILVAYDGSDLSKKAVKEAERHVLESAETAVHVISVVKPTGPVTNANVTRQIGDELKKQYEEDMARIKKEIEADGVIVTTDVIVGEPEQNPAISITNYAEEHDMDLIIVGSRGLGNVKKLFLGSVSNNVVQHAKCPVLVIK</sequence>
<organism evidence="3 4">
    <name type="scientific">Pontibacillus marinus BH030004 = DSM 16465</name>
    <dbReference type="NCBI Taxonomy" id="1385511"/>
    <lineage>
        <taxon>Bacteria</taxon>
        <taxon>Bacillati</taxon>
        <taxon>Bacillota</taxon>
        <taxon>Bacilli</taxon>
        <taxon>Bacillales</taxon>
        <taxon>Bacillaceae</taxon>
        <taxon>Pontibacillus</taxon>
    </lineage>
</organism>
<dbReference type="InterPro" id="IPR006016">
    <property type="entry name" value="UspA"/>
</dbReference>
<keyword evidence="4" id="KW-1185">Reference proteome</keyword>